<keyword evidence="1" id="KW-0547">Nucleotide-binding</keyword>
<dbReference type="STRING" id="1285928.SAMN04487894_104208"/>
<keyword evidence="5" id="KW-1185">Reference proteome</keyword>
<dbReference type="CDD" id="cd03230">
    <property type="entry name" value="ABC_DR_subfamily_A"/>
    <property type="match status" value="1"/>
</dbReference>
<accession>A0A1G6PZJ7</accession>
<evidence type="ECO:0000256" key="2">
    <source>
        <dbReference type="ARBA" id="ARBA00022840"/>
    </source>
</evidence>
<dbReference type="PANTHER" id="PTHR43158:SF2">
    <property type="entry name" value="SKFA PEPTIDE EXPORT ATP-BINDING PROTEIN SKFE"/>
    <property type="match status" value="1"/>
</dbReference>
<dbReference type="Proteomes" id="UP000198757">
    <property type="component" value="Unassembled WGS sequence"/>
</dbReference>
<dbReference type="OrthoDB" id="9785229at2"/>
<dbReference type="EMBL" id="FMZO01000004">
    <property type="protein sequence ID" value="SDC85084.1"/>
    <property type="molecule type" value="Genomic_DNA"/>
</dbReference>
<dbReference type="Gene3D" id="3.40.50.300">
    <property type="entry name" value="P-loop containing nucleotide triphosphate hydrolases"/>
    <property type="match status" value="1"/>
</dbReference>
<dbReference type="InterPro" id="IPR027417">
    <property type="entry name" value="P-loop_NTPase"/>
</dbReference>
<dbReference type="InterPro" id="IPR003439">
    <property type="entry name" value="ABC_transporter-like_ATP-bd"/>
</dbReference>
<dbReference type="RefSeq" id="WP_090389822.1">
    <property type="nucleotide sequence ID" value="NZ_FMZO01000004.1"/>
</dbReference>
<organism evidence="4 5">
    <name type="scientific">Niabella drilacis (strain DSM 25811 / CCM 8410 / CCUG 62505 / LMG 26954 / E90)</name>
    <dbReference type="NCBI Taxonomy" id="1285928"/>
    <lineage>
        <taxon>Bacteria</taxon>
        <taxon>Pseudomonadati</taxon>
        <taxon>Bacteroidota</taxon>
        <taxon>Chitinophagia</taxon>
        <taxon>Chitinophagales</taxon>
        <taxon>Chitinophagaceae</taxon>
        <taxon>Niabella</taxon>
    </lineage>
</organism>
<evidence type="ECO:0000256" key="1">
    <source>
        <dbReference type="ARBA" id="ARBA00022741"/>
    </source>
</evidence>
<sequence length="281" mass="31030">MIALKEVSFTYNKTRVLEGVTEVFNPGQIYGLLGDNGVGKTTLLKLMTGLLFPQAGTITVQGSVPQYRHPSFLRSVFFVPDTAFFPGITIAQYVEGYAPFYPQFSKKQFIHCLTAFNIGYDNDIEALSFGQKKKLLLSFALAANTPYLFLDEPTNGLDILSRAAFKELLPGYIDETKCVIISTHQVNDLSNLLDHVSILRKGRLIFSQSIEAISRQLLFGNEAAPGAEILFAEDNLRGRATLTGNNSGYPSGVNLEMLYKAVMTNGEKINQLFAHTQNIAI</sequence>
<evidence type="ECO:0000259" key="3">
    <source>
        <dbReference type="PROSITE" id="PS50893"/>
    </source>
</evidence>
<dbReference type="InterPro" id="IPR003593">
    <property type="entry name" value="AAA+_ATPase"/>
</dbReference>
<dbReference type="Pfam" id="PF00005">
    <property type="entry name" value="ABC_tran"/>
    <property type="match status" value="1"/>
</dbReference>
<dbReference type="PANTHER" id="PTHR43158">
    <property type="entry name" value="SKFA PEPTIDE EXPORT ATP-BINDING PROTEIN SKFE"/>
    <property type="match status" value="1"/>
</dbReference>
<protein>
    <submittedName>
        <fullName evidence="4">ABC-2 type transport system ATP-binding protein</fullName>
    </submittedName>
</protein>
<reference evidence="5" key="1">
    <citation type="submission" date="2016-10" db="EMBL/GenBank/DDBJ databases">
        <authorList>
            <person name="Varghese N."/>
            <person name="Submissions S."/>
        </authorList>
    </citation>
    <scope>NUCLEOTIDE SEQUENCE [LARGE SCALE GENOMIC DNA]</scope>
    <source>
        <strain evidence="5">DSM 25811 / CCM 8410 / LMG 26954 / E90</strain>
    </source>
</reference>
<proteinExistence type="predicted"/>
<dbReference type="GO" id="GO:0016887">
    <property type="term" value="F:ATP hydrolysis activity"/>
    <property type="evidence" value="ECO:0007669"/>
    <property type="project" value="InterPro"/>
</dbReference>
<gene>
    <name evidence="4" type="ORF">SAMN04487894_104208</name>
</gene>
<dbReference type="PROSITE" id="PS50893">
    <property type="entry name" value="ABC_TRANSPORTER_2"/>
    <property type="match status" value="1"/>
</dbReference>
<evidence type="ECO:0000313" key="4">
    <source>
        <dbReference type="EMBL" id="SDC85084.1"/>
    </source>
</evidence>
<feature type="domain" description="ABC transporter" evidence="3">
    <location>
        <begin position="2"/>
        <end position="226"/>
    </location>
</feature>
<dbReference type="SUPFAM" id="SSF52540">
    <property type="entry name" value="P-loop containing nucleoside triphosphate hydrolases"/>
    <property type="match status" value="1"/>
</dbReference>
<dbReference type="SMART" id="SM00382">
    <property type="entry name" value="AAA"/>
    <property type="match status" value="1"/>
</dbReference>
<name>A0A1G6PZJ7_NIADE</name>
<evidence type="ECO:0000313" key="5">
    <source>
        <dbReference type="Proteomes" id="UP000198757"/>
    </source>
</evidence>
<dbReference type="AlphaFoldDB" id="A0A1G6PZJ7"/>
<keyword evidence="2 4" id="KW-0067">ATP-binding</keyword>
<dbReference type="GO" id="GO:0005524">
    <property type="term" value="F:ATP binding"/>
    <property type="evidence" value="ECO:0007669"/>
    <property type="project" value="UniProtKB-KW"/>
</dbReference>